<reference evidence="6 7" key="1">
    <citation type="submission" date="2016-11" db="EMBL/GenBank/DDBJ databases">
        <authorList>
            <person name="Jaros S."/>
            <person name="Januszkiewicz K."/>
            <person name="Wedrychowicz H."/>
        </authorList>
    </citation>
    <scope>NUCLEOTIDE SEQUENCE [LARGE SCALE GENOMIC DNA]</scope>
    <source>
        <strain evidence="6 7">DSM 44666</strain>
    </source>
</reference>
<name>A0A1M4Y4X4_9BACL</name>
<dbReference type="Pfam" id="PF00670">
    <property type="entry name" value="AdoHcyase_NAD"/>
    <property type="match status" value="1"/>
</dbReference>
<dbReference type="PANTHER" id="PTHR23420:SF0">
    <property type="entry name" value="ADENOSYLHOMOCYSTEINASE"/>
    <property type="match status" value="1"/>
</dbReference>
<dbReference type="SMART" id="SM00996">
    <property type="entry name" value="AdoHcyase"/>
    <property type="match status" value="1"/>
</dbReference>
<dbReference type="Gene3D" id="3.40.50.1480">
    <property type="entry name" value="Adenosylhomocysteinase-like"/>
    <property type="match status" value="1"/>
</dbReference>
<evidence type="ECO:0000313" key="6">
    <source>
        <dbReference type="EMBL" id="SHF00729.1"/>
    </source>
</evidence>
<gene>
    <name evidence="6" type="ORF">SAMN05444392_10642</name>
</gene>
<dbReference type="Gene3D" id="3.40.50.720">
    <property type="entry name" value="NAD(P)-binding Rossmann-like Domain"/>
    <property type="match status" value="1"/>
</dbReference>
<dbReference type="EMBL" id="FQVL01000006">
    <property type="protein sequence ID" value="SHF00729.1"/>
    <property type="molecule type" value="Genomic_DNA"/>
</dbReference>
<evidence type="ECO:0000313" key="7">
    <source>
        <dbReference type="Proteomes" id="UP000184476"/>
    </source>
</evidence>
<evidence type="ECO:0000256" key="2">
    <source>
        <dbReference type="ARBA" id="ARBA00007122"/>
    </source>
</evidence>
<feature type="domain" description="S-adenosyl-L-homocysteine hydrolase NAD binding" evidence="5">
    <location>
        <begin position="172"/>
        <end position="334"/>
    </location>
</feature>
<dbReference type="GO" id="GO:0033353">
    <property type="term" value="P:S-adenosylmethionine cycle"/>
    <property type="evidence" value="ECO:0007669"/>
    <property type="project" value="TreeGrafter"/>
</dbReference>
<dbReference type="InterPro" id="IPR036291">
    <property type="entry name" value="NAD(P)-bd_dom_sf"/>
</dbReference>
<dbReference type="SUPFAM" id="SSF52283">
    <property type="entry name" value="Formate/glycerate dehydrogenase catalytic domain-like"/>
    <property type="match status" value="1"/>
</dbReference>
<sequence>MFKLAGSKLRTVEKLTQDPHHHSLLSSCRFILLQHLFEDTLEFVQYLTQAGVAIDYILGKEYTSESDILEQLQKLSIQVKQVQYESIESNDFLYQILIQSLQKAKQHQQKVIVHELGGYFSKAIQQIPTELKPYFAGVVEGTTFGYQRYKQIEASLDVPIMHVARSSLKEIESYFVGESITLAFNNMMRSLGLTIQGAEALVVGYGMIGEKIAKSLQLNLIHPTVYDKDPLKMLKARIEGYRILRPHQSLDQYDLVISATGNYAVSLDMMRAFKSGVILISGGSKDIEFDRIALEKAASKVRQLRPEVKVYTLNQKEIILLSNGTALNFRERSVPTEIFDIVYAEILTCIIELLKNQSIHAGLSELGELQRSQIASYWLELHG</sequence>
<dbReference type="SMART" id="SM00997">
    <property type="entry name" value="AdoHcyase_NAD"/>
    <property type="match status" value="1"/>
</dbReference>
<dbReference type="GO" id="GO:0006730">
    <property type="term" value="P:one-carbon metabolic process"/>
    <property type="evidence" value="ECO:0007669"/>
    <property type="project" value="UniProtKB-KW"/>
</dbReference>
<dbReference type="Proteomes" id="UP000184476">
    <property type="component" value="Unassembled WGS sequence"/>
</dbReference>
<dbReference type="GO" id="GO:0005829">
    <property type="term" value="C:cytosol"/>
    <property type="evidence" value="ECO:0007669"/>
    <property type="project" value="TreeGrafter"/>
</dbReference>
<keyword evidence="4" id="KW-0520">NAD</keyword>
<dbReference type="STRING" id="112248.SAMN05444392_10642"/>
<dbReference type="InterPro" id="IPR015878">
    <property type="entry name" value="Ado_hCys_hydrolase_NAD-bd"/>
</dbReference>
<dbReference type="RefSeq" id="WP_073154881.1">
    <property type="nucleotide sequence ID" value="NZ_FQVL01000006.1"/>
</dbReference>
<proteinExistence type="inferred from homology"/>
<comment type="similarity">
    <text evidence="2">Belongs to the adenosylhomocysteinase family.</text>
</comment>
<dbReference type="PANTHER" id="PTHR23420">
    <property type="entry name" value="ADENOSYLHOMOCYSTEINASE"/>
    <property type="match status" value="1"/>
</dbReference>
<evidence type="ECO:0000259" key="5">
    <source>
        <dbReference type="SMART" id="SM00997"/>
    </source>
</evidence>
<keyword evidence="3" id="KW-0554">One-carbon metabolism</keyword>
<dbReference type="GO" id="GO:0004013">
    <property type="term" value="F:adenosylhomocysteinase activity"/>
    <property type="evidence" value="ECO:0007669"/>
    <property type="project" value="TreeGrafter"/>
</dbReference>
<dbReference type="InterPro" id="IPR000043">
    <property type="entry name" value="Adenosylhomocysteinase-like"/>
</dbReference>
<keyword evidence="7" id="KW-1185">Reference proteome</keyword>
<dbReference type="SUPFAM" id="SSF51735">
    <property type="entry name" value="NAD(P)-binding Rossmann-fold domains"/>
    <property type="match status" value="1"/>
</dbReference>
<evidence type="ECO:0000256" key="4">
    <source>
        <dbReference type="ARBA" id="ARBA00023027"/>
    </source>
</evidence>
<dbReference type="AlphaFoldDB" id="A0A1M4Y4X4"/>
<evidence type="ECO:0000256" key="1">
    <source>
        <dbReference type="ARBA" id="ARBA00001911"/>
    </source>
</evidence>
<dbReference type="InterPro" id="IPR042172">
    <property type="entry name" value="Adenosylhomocyst_ase-like_sf"/>
</dbReference>
<accession>A0A1M4Y4X4</accession>
<evidence type="ECO:0000256" key="3">
    <source>
        <dbReference type="ARBA" id="ARBA00022563"/>
    </source>
</evidence>
<organism evidence="6 7">
    <name type="scientific">Seinonella peptonophila</name>
    <dbReference type="NCBI Taxonomy" id="112248"/>
    <lineage>
        <taxon>Bacteria</taxon>
        <taxon>Bacillati</taxon>
        <taxon>Bacillota</taxon>
        <taxon>Bacilli</taxon>
        <taxon>Bacillales</taxon>
        <taxon>Thermoactinomycetaceae</taxon>
        <taxon>Seinonella</taxon>
    </lineage>
</organism>
<protein>
    <submittedName>
        <fullName evidence="6">Adenosylhomocysteinase</fullName>
    </submittedName>
</protein>
<comment type="cofactor">
    <cofactor evidence="1">
        <name>NAD(+)</name>
        <dbReference type="ChEBI" id="CHEBI:57540"/>
    </cofactor>
</comment>